<gene>
    <name evidence="3" type="primary">LOC121099891</name>
</gene>
<feature type="region of interest" description="Disordered" evidence="1">
    <location>
        <begin position="90"/>
        <end position="112"/>
    </location>
</feature>
<feature type="compositionally biased region" description="Basic and acidic residues" evidence="1">
    <location>
        <begin position="99"/>
        <end position="112"/>
    </location>
</feature>
<feature type="region of interest" description="Disordered" evidence="1">
    <location>
        <begin position="31"/>
        <end position="54"/>
    </location>
</feature>
<feature type="region of interest" description="Disordered" evidence="1">
    <location>
        <begin position="206"/>
        <end position="235"/>
    </location>
</feature>
<accession>A0A8M1EWR6</accession>
<proteinExistence type="predicted"/>
<reference evidence="3" key="1">
    <citation type="submission" date="2025-08" db="UniProtKB">
        <authorList>
            <consortium name="RefSeq"/>
        </authorList>
    </citation>
    <scope>IDENTIFICATION</scope>
    <source>
        <tissue evidence="3">Whole blood</tissue>
    </source>
</reference>
<dbReference type="KEGG" id="umr:121099891"/>
<feature type="compositionally biased region" description="Low complexity" evidence="1">
    <location>
        <begin position="317"/>
        <end position="327"/>
    </location>
</feature>
<dbReference type="GeneID" id="121099891"/>
<protein>
    <submittedName>
        <fullName evidence="3">Uncharacterized protein LOC121099891</fullName>
    </submittedName>
</protein>
<feature type="compositionally biased region" description="Pro residues" evidence="1">
    <location>
        <begin position="328"/>
        <end position="349"/>
    </location>
</feature>
<dbReference type="AlphaFoldDB" id="A0A8M1EWR6"/>
<sequence>MAESPFLETPCGRNRHVSAVRGVALLRAVRGGSRARERDLQTGTRSGGADADASRSSPFYLHACAGDPFSERGGQNPRGVSSRERQLIPAGAALADPRPSPRDCPLERRTPAASLRSEKAGAWRVSLASLAAFARCCVCPGRCAVRWECPLRAGADRGHVARCARLVPGLSSVKGERRVHTLFQFGLRIKRRETCGARPALRVREPQGSRRGVRALRPDRQGASQDWGEDTRGCRRRPPSGWAACASVGIQRSGWRLWGVSRSLSSCSVRPQGNTQLKVLVESEIRELSGRVSGVSGSSWTGGGTDSAPAGRRHAALRPSLRPAPSTLSPPPSAPRPSVPCRPAAPAPQPATCRRPCGIQPVGQVGVSMRSSGRQQLQGTAPDGSRDRPAGQVDPKH</sequence>
<dbReference type="Proteomes" id="UP000261680">
    <property type="component" value="Unplaced"/>
</dbReference>
<evidence type="ECO:0000313" key="2">
    <source>
        <dbReference type="Proteomes" id="UP000261680"/>
    </source>
</evidence>
<keyword evidence="2" id="KW-1185">Reference proteome</keyword>
<evidence type="ECO:0000313" key="3">
    <source>
        <dbReference type="RefSeq" id="XP_040475358.1"/>
    </source>
</evidence>
<feature type="compositionally biased region" description="Basic and acidic residues" evidence="1">
    <location>
        <begin position="384"/>
        <end position="397"/>
    </location>
</feature>
<organism evidence="2 3">
    <name type="scientific">Ursus maritimus</name>
    <name type="common">Polar bear</name>
    <name type="synonym">Thalarctos maritimus</name>
    <dbReference type="NCBI Taxonomy" id="29073"/>
    <lineage>
        <taxon>Eukaryota</taxon>
        <taxon>Metazoa</taxon>
        <taxon>Chordata</taxon>
        <taxon>Craniata</taxon>
        <taxon>Vertebrata</taxon>
        <taxon>Euteleostomi</taxon>
        <taxon>Mammalia</taxon>
        <taxon>Eutheria</taxon>
        <taxon>Laurasiatheria</taxon>
        <taxon>Carnivora</taxon>
        <taxon>Caniformia</taxon>
        <taxon>Ursidae</taxon>
        <taxon>Ursus</taxon>
    </lineage>
</organism>
<feature type="compositionally biased region" description="Polar residues" evidence="1">
    <location>
        <begin position="369"/>
        <end position="379"/>
    </location>
</feature>
<name>A0A8M1EWR6_URSMA</name>
<evidence type="ECO:0000256" key="1">
    <source>
        <dbReference type="SAM" id="MobiDB-lite"/>
    </source>
</evidence>
<dbReference type="RefSeq" id="XP_040475358.1">
    <property type="nucleotide sequence ID" value="XM_040619424.1"/>
</dbReference>
<feature type="region of interest" description="Disordered" evidence="1">
    <location>
        <begin position="291"/>
        <end position="397"/>
    </location>
</feature>